<proteinExistence type="inferred from homology"/>
<comment type="caution">
    <text evidence="3">The sequence shown here is derived from an EMBL/GenBank/DDBJ whole genome shotgun (WGS) entry which is preliminary data.</text>
</comment>
<dbReference type="EMBL" id="JAAZSQ010000014">
    <property type="protein sequence ID" value="NKX55659.1"/>
    <property type="molecule type" value="Genomic_DNA"/>
</dbReference>
<evidence type="ECO:0000256" key="2">
    <source>
        <dbReference type="ARBA" id="ARBA00023008"/>
    </source>
</evidence>
<keyword evidence="2" id="KW-0186">Copper</keyword>
<dbReference type="PANTHER" id="PTHR33677">
    <property type="entry name" value="TRANSCRIPTIONAL REPRESSOR FRMR-RELATED"/>
    <property type="match status" value="1"/>
</dbReference>
<comment type="similarity">
    <text evidence="1">Belongs to the CsoR family.</text>
</comment>
<dbReference type="PANTHER" id="PTHR33677:SF3">
    <property type="entry name" value="COPPER-SENSING TRANSCRIPTIONAL REPRESSOR RICR"/>
    <property type="match status" value="1"/>
</dbReference>
<dbReference type="GO" id="GO:0045892">
    <property type="term" value="P:negative regulation of DNA-templated transcription"/>
    <property type="evidence" value="ECO:0007669"/>
    <property type="project" value="UniProtKB-ARBA"/>
</dbReference>
<protein>
    <submittedName>
        <fullName evidence="3">Metal-sensitive transcriptional regulator</fullName>
    </submittedName>
</protein>
<name>A0A7X6K6E7_9MICC</name>
<organism evidence="3 4">
    <name type="scientific">Arthrobacter mobilis</name>
    <dbReference type="NCBI Taxonomy" id="2724944"/>
    <lineage>
        <taxon>Bacteria</taxon>
        <taxon>Bacillati</taxon>
        <taxon>Actinomycetota</taxon>
        <taxon>Actinomycetes</taxon>
        <taxon>Micrococcales</taxon>
        <taxon>Micrococcaceae</taxon>
        <taxon>Arthrobacter</taxon>
    </lineage>
</organism>
<dbReference type="InterPro" id="IPR003735">
    <property type="entry name" value="Metal_Tscrpt_repr"/>
</dbReference>
<dbReference type="CDD" id="cd10148">
    <property type="entry name" value="CsoR-like_DUF156"/>
    <property type="match status" value="1"/>
</dbReference>
<evidence type="ECO:0000313" key="4">
    <source>
        <dbReference type="Proteomes" id="UP000544090"/>
    </source>
</evidence>
<dbReference type="GO" id="GO:0046872">
    <property type="term" value="F:metal ion binding"/>
    <property type="evidence" value="ECO:0007669"/>
    <property type="project" value="InterPro"/>
</dbReference>
<dbReference type="Proteomes" id="UP000544090">
    <property type="component" value="Unassembled WGS sequence"/>
</dbReference>
<keyword evidence="4" id="KW-1185">Reference proteome</keyword>
<dbReference type="RefSeq" id="WP_168487347.1">
    <property type="nucleotide sequence ID" value="NZ_JAAZSQ010000014.1"/>
</dbReference>
<dbReference type="InterPro" id="IPR038390">
    <property type="entry name" value="Metal_Tscrpt_repr_sf"/>
</dbReference>
<dbReference type="GO" id="GO:0003677">
    <property type="term" value="F:DNA binding"/>
    <property type="evidence" value="ECO:0007669"/>
    <property type="project" value="InterPro"/>
</dbReference>
<evidence type="ECO:0000313" key="3">
    <source>
        <dbReference type="EMBL" id="NKX55659.1"/>
    </source>
</evidence>
<gene>
    <name evidence="3" type="ORF">HGG74_14160</name>
</gene>
<dbReference type="Gene3D" id="1.20.58.1000">
    <property type="entry name" value="Metal-sensitive repressor, helix protomer"/>
    <property type="match status" value="1"/>
</dbReference>
<sequence>MTIEKDIAQALAAADAVSGGPDSGAPDAHVGHAYTVDKAAYLRRLKRIEGQVRGIARMVDEDKYCIDILTQVSAINKALHAVSLGLLEDHIAHCVVGAARDAEATGNPQLVQDKVKEAADAIGRLLR</sequence>
<dbReference type="Pfam" id="PF02583">
    <property type="entry name" value="Trns_repr_metal"/>
    <property type="match status" value="1"/>
</dbReference>
<evidence type="ECO:0000256" key="1">
    <source>
        <dbReference type="ARBA" id="ARBA00005428"/>
    </source>
</evidence>
<accession>A0A7X6K6E7</accession>
<dbReference type="AlphaFoldDB" id="A0A7X6K6E7"/>
<reference evidence="3 4" key="1">
    <citation type="submission" date="2020-04" db="EMBL/GenBank/DDBJ databases">
        <title>Arthrobacter sp. nov.</title>
        <authorList>
            <person name="Liu S."/>
        </authorList>
    </citation>
    <scope>NUCLEOTIDE SEQUENCE [LARGE SCALE GENOMIC DNA]</scope>
    <source>
        <strain evidence="3 4">E918</strain>
    </source>
</reference>